<accession>A0A1N6G3S9</accession>
<dbReference type="GO" id="GO:0006874">
    <property type="term" value="P:intracellular calcium ion homeostasis"/>
    <property type="evidence" value="ECO:0007669"/>
    <property type="project" value="TreeGrafter"/>
</dbReference>
<keyword evidence="4 5" id="KW-0472">Membrane</keyword>
<dbReference type="GO" id="GO:0005886">
    <property type="term" value="C:plasma membrane"/>
    <property type="evidence" value="ECO:0007669"/>
    <property type="project" value="TreeGrafter"/>
</dbReference>
<dbReference type="PANTHER" id="PTHR10846:SF8">
    <property type="entry name" value="INNER MEMBRANE PROTEIN YRBG"/>
    <property type="match status" value="1"/>
</dbReference>
<dbReference type="AlphaFoldDB" id="A0A1N6G3S9"/>
<keyword evidence="8" id="KW-1185">Reference proteome</keyword>
<feature type="transmembrane region" description="Helical" evidence="5">
    <location>
        <begin position="247"/>
        <end position="267"/>
    </location>
</feature>
<feature type="transmembrane region" description="Helical" evidence="5">
    <location>
        <begin position="40"/>
        <end position="65"/>
    </location>
</feature>
<evidence type="ECO:0000256" key="2">
    <source>
        <dbReference type="ARBA" id="ARBA00022692"/>
    </source>
</evidence>
<feature type="transmembrane region" description="Helical" evidence="5">
    <location>
        <begin position="110"/>
        <end position="127"/>
    </location>
</feature>
<evidence type="ECO:0000256" key="1">
    <source>
        <dbReference type="ARBA" id="ARBA00004141"/>
    </source>
</evidence>
<dbReference type="Gene3D" id="1.20.1420.30">
    <property type="entry name" value="NCX, central ion-binding region"/>
    <property type="match status" value="2"/>
</dbReference>
<evidence type="ECO:0000259" key="6">
    <source>
        <dbReference type="Pfam" id="PF01699"/>
    </source>
</evidence>
<feature type="transmembrane region" description="Helical" evidence="5">
    <location>
        <begin position="279"/>
        <end position="297"/>
    </location>
</feature>
<dbReference type="PANTHER" id="PTHR10846">
    <property type="entry name" value="SODIUM/POTASSIUM/CALCIUM EXCHANGER"/>
    <property type="match status" value="1"/>
</dbReference>
<dbReference type="STRING" id="364032.SAMN05443662_1179"/>
<dbReference type="InterPro" id="IPR004837">
    <property type="entry name" value="NaCa_Exmemb"/>
</dbReference>
<evidence type="ECO:0000256" key="4">
    <source>
        <dbReference type="ARBA" id="ARBA00023136"/>
    </source>
</evidence>
<dbReference type="InterPro" id="IPR004481">
    <property type="entry name" value="K/Na/Ca-exchanger"/>
</dbReference>
<evidence type="ECO:0000256" key="5">
    <source>
        <dbReference type="SAM" id="Phobius"/>
    </source>
</evidence>
<dbReference type="RefSeq" id="WP_327192030.1">
    <property type="nucleotide sequence ID" value="NZ_FSRE01000003.1"/>
</dbReference>
<feature type="transmembrane region" description="Helical" evidence="5">
    <location>
        <begin position="213"/>
        <end position="235"/>
    </location>
</feature>
<protein>
    <submittedName>
        <fullName evidence="7">Cation:H+ antiporter</fullName>
    </submittedName>
</protein>
<keyword evidence="2 5" id="KW-0812">Transmembrane</keyword>
<dbReference type="Proteomes" id="UP000198461">
    <property type="component" value="Unassembled WGS sequence"/>
</dbReference>
<proteinExistence type="predicted"/>
<dbReference type="GO" id="GO:0008273">
    <property type="term" value="F:calcium, potassium:sodium antiporter activity"/>
    <property type="evidence" value="ECO:0007669"/>
    <property type="project" value="TreeGrafter"/>
</dbReference>
<feature type="domain" description="Sodium/calcium exchanger membrane region" evidence="6">
    <location>
        <begin position="8"/>
        <end position="144"/>
    </location>
</feature>
<evidence type="ECO:0000256" key="3">
    <source>
        <dbReference type="ARBA" id="ARBA00022989"/>
    </source>
</evidence>
<evidence type="ECO:0000313" key="7">
    <source>
        <dbReference type="EMBL" id="SIO02178.1"/>
    </source>
</evidence>
<feature type="transmembrane region" description="Helical" evidence="5">
    <location>
        <begin position="178"/>
        <end position="201"/>
    </location>
</feature>
<evidence type="ECO:0000313" key="8">
    <source>
        <dbReference type="Proteomes" id="UP000198461"/>
    </source>
</evidence>
<gene>
    <name evidence="7" type="ORF">SAMN05443662_1179</name>
</gene>
<dbReference type="InterPro" id="IPR044880">
    <property type="entry name" value="NCX_ion-bd_dom_sf"/>
</dbReference>
<dbReference type="Pfam" id="PF01699">
    <property type="entry name" value="Na_Ca_ex"/>
    <property type="match status" value="2"/>
</dbReference>
<reference evidence="7 8" key="1">
    <citation type="submission" date="2016-11" db="EMBL/GenBank/DDBJ databases">
        <authorList>
            <person name="Jaros S."/>
            <person name="Januszkiewicz K."/>
            <person name="Wedrychowicz H."/>
        </authorList>
    </citation>
    <scope>NUCLEOTIDE SEQUENCE [LARGE SCALE GENOMIC DNA]</scope>
    <source>
        <strain evidence="7 8">DSM 17737</strain>
    </source>
</reference>
<sequence length="331" mass="35266">MTELLLPALALIVGLALLVKSADAFIEGAASVAVHHNVNPLIVGVVVLGFGTSMPEVIVSILAALDHAPELAVGNAIGSNIANIGLVLGTTILIAPLAVRSQVLKREMPLLVGVTVLVGLLLLDGMLSRLDGLLLLLGLVGAMGWMIYLNRHASASDPLEQETEEELEELARLTPAKAWLYTLGGLVVLMLSARMMVWGAVEIAHYYHVSEAIIGLTIVAIGTSLPELAAGISAARKNEADLMVGNVLGSNLFNLLAVMAMPALIYPARLNADIITRDYPIMLGFTLAMLLFALPLGKRPARLNRIEGWVLLLAFFAYLFMLYLAIQGTRP</sequence>
<organism evidence="7 8">
    <name type="scientific">Sulfurivirga caldicuralii</name>
    <dbReference type="NCBI Taxonomy" id="364032"/>
    <lineage>
        <taxon>Bacteria</taxon>
        <taxon>Pseudomonadati</taxon>
        <taxon>Pseudomonadota</taxon>
        <taxon>Gammaproteobacteria</taxon>
        <taxon>Thiotrichales</taxon>
        <taxon>Piscirickettsiaceae</taxon>
        <taxon>Sulfurivirga</taxon>
    </lineage>
</organism>
<comment type="subcellular location">
    <subcellularLocation>
        <location evidence="1">Membrane</location>
        <topology evidence="1">Multi-pass membrane protein</topology>
    </subcellularLocation>
</comment>
<dbReference type="EMBL" id="FSRE01000003">
    <property type="protein sequence ID" value="SIO02178.1"/>
    <property type="molecule type" value="Genomic_DNA"/>
</dbReference>
<keyword evidence="3 5" id="KW-1133">Transmembrane helix</keyword>
<feature type="transmembrane region" description="Helical" evidence="5">
    <location>
        <begin position="132"/>
        <end position="149"/>
    </location>
</feature>
<feature type="transmembrane region" description="Helical" evidence="5">
    <location>
        <begin position="77"/>
        <end position="98"/>
    </location>
</feature>
<dbReference type="NCBIfam" id="TIGR00367">
    <property type="entry name" value="calcium/sodium antiporter"/>
    <property type="match status" value="1"/>
</dbReference>
<dbReference type="GO" id="GO:0005262">
    <property type="term" value="F:calcium channel activity"/>
    <property type="evidence" value="ECO:0007669"/>
    <property type="project" value="TreeGrafter"/>
</dbReference>
<feature type="transmembrane region" description="Helical" evidence="5">
    <location>
        <begin position="309"/>
        <end position="326"/>
    </location>
</feature>
<name>A0A1N6G3S9_9GAMM</name>
<feature type="domain" description="Sodium/calcium exchanger membrane region" evidence="6">
    <location>
        <begin position="178"/>
        <end position="323"/>
    </location>
</feature>